<feature type="compositionally biased region" description="Low complexity" evidence="3">
    <location>
        <begin position="253"/>
        <end position="300"/>
    </location>
</feature>
<dbReference type="InterPro" id="IPR029787">
    <property type="entry name" value="Nucleotide_cyclase"/>
</dbReference>
<evidence type="ECO:0000256" key="2">
    <source>
        <dbReference type="ARBA" id="ARBA00022840"/>
    </source>
</evidence>
<comment type="caution">
    <text evidence="5">The sequence shown here is derived from an EMBL/GenBank/DDBJ whole genome shotgun (WGS) entry which is preliminary data.</text>
</comment>
<feature type="region of interest" description="Disordered" evidence="3">
    <location>
        <begin position="470"/>
        <end position="514"/>
    </location>
</feature>
<dbReference type="GO" id="GO:0009190">
    <property type="term" value="P:cyclic nucleotide biosynthetic process"/>
    <property type="evidence" value="ECO:0007669"/>
    <property type="project" value="InterPro"/>
</dbReference>
<dbReference type="InterPro" id="IPR027417">
    <property type="entry name" value="P-loop_NTPase"/>
</dbReference>
<feature type="domain" description="Guanylate cyclase" evidence="4">
    <location>
        <begin position="1057"/>
        <end position="1189"/>
    </location>
</feature>
<protein>
    <recommendedName>
        <fullName evidence="4">Guanylate cyclase domain-containing protein</fullName>
    </recommendedName>
</protein>
<feature type="compositionally biased region" description="Low complexity" evidence="3">
    <location>
        <begin position="1789"/>
        <end position="1832"/>
    </location>
</feature>
<feature type="domain" description="Guanylate cyclase" evidence="4">
    <location>
        <begin position="831"/>
        <end position="965"/>
    </location>
</feature>
<feature type="compositionally biased region" description="Low complexity" evidence="3">
    <location>
        <begin position="1612"/>
        <end position="1633"/>
    </location>
</feature>
<feature type="compositionally biased region" description="Basic and acidic residues" evidence="3">
    <location>
        <begin position="534"/>
        <end position="552"/>
    </location>
</feature>
<evidence type="ECO:0000259" key="4">
    <source>
        <dbReference type="PROSITE" id="PS50125"/>
    </source>
</evidence>
<feature type="compositionally biased region" description="Pro residues" evidence="3">
    <location>
        <begin position="208"/>
        <end position="221"/>
    </location>
</feature>
<dbReference type="Gene3D" id="1.25.40.10">
    <property type="entry name" value="Tetratricopeptide repeat domain"/>
    <property type="match status" value="1"/>
</dbReference>
<feature type="compositionally biased region" description="Pro residues" evidence="3">
    <location>
        <begin position="183"/>
        <end position="198"/>
    </location>
</feature>
<feature type="region of interest" description="Disordered" evidence="3">
    <location>
        <begin position="688"/>
        <end position="713"/>
    </location>
</feature>
<dbReference type="GO" id="GO:0005524">
    <property type="term" value="F:ATP binding"/>
    <property type="evidence" value="ECO:0007669"/>
    <property type="project" value="UniProtKB-KW"/>
</dbReference>
<evidence type="ECO:0000256" key="1">
    <source>
        <dbReference type="ARBA" id="ARBA00022741"/>
    </source>
</evidence>
<keyword evidence="6" id="KW-1185">Reference proteome</keyword>
<dbReference type="OrthoDB" id="19028at2759"/>
<feature type="compositionally biased region" description="Basic and acidic residues" evidence="3">
    <location>
        <begin position="2350"/>
        <end position="2377"/>
    </location>
</feature>
<evidence type="ECO:0000256" key="3">
    <source>
        <dbReference type="SAM" id="MobiDB-lite"/>
    </source>
</evidence>
<dbReference type="GO" id="GO:0005737">
    <property type="term" value="C:cytoplasm"/>
    <property type="evidence" value="ECO:0007669"/>
    <property type="project" value="TreeGrafter"/>
</dbReference>
<feature type="region of interest" description="Disordered" evidence="3">
    <location>
        <begin position="1611"/>
        <end position="1633"/>
    </location>
</feature>
<keyword evidence="2" id="KW-0067">ATP-binding</keyword>
<proteinExistence type="predicted"/>
<evidence type="ECO:0000313" key="5">
    <source>
        <dbReference type="EMBL" id="KAF2073845.1"/>
    </source>
</evidence>
<feature type="region of interest" description="Disordered" evidence="3">
    <location>
        <begin position="167"/>
        <end position="312"/>
    </location>
</feature>
<dbReference type="InterPro" id="IPR011990">
    <property type="entry name" value="TPR-like_helical_dom_sf"/>
</dbReference>
<feature type="compositionally biased region" description="Polar residues" evidence="3">
    <location>
        <begin position="229"/>
        <end position="252"/>
    </location>
</feature>
<feature type="region of interest" description="Disordered" evidence="3">
    <location>
        <begin position="2327"/>
        <end position="2385"/>
    </location>
</feature>
<dbReference type="FunFam" id="3.30.70.1230:FF:000017">
    <property type="entry name" value="Adenylate cyclase type 10"/>
    <property type="match status" value="1"/>
</dbReference>
<feature type="compositionally biased region" description="Low complexity" evidence="3">
    <location>
        <begin position="642"/>
        <end position="659"/>
    </location>
</feature>
<dbReference type="Proteomes" id="UP000695562">
    <property type="component" value="Unassembled WGS sequence"/>
</dbReference>
<accession>A0A8J4UZ03</accession>
<feature type="compositionally biased region" description="Polar residues" evidence="3">
    <location>
        <begin position="701"/>
        <end position="711"/>
    </location>
</feature>
<feature type="region of interest" description="Disordered" evidence="3">
    <location>
        <begin position="534"/>
        <end position="591"/>
    </location>
</feature>
<dbReference type="Gene3D" id="3.30.70.1230">
    <property type="entry name" value="Nucleotide cyclase"/>
    <property type="match status" value="2"/>
</dbReference>
<feature type="compositionally biased region" description="Polar residues" evidence="3">
    <location>
        <begin position="1833"/>
        <end position="1846"/>
    </location>
</feature>
<dbReference type="SUPFAM" id="SSF52540">
    <property type="entry name" value="P-loop containing nucleoside triphosphate hydrolases"/>
    <property type="match status" value="1"/>
</dbReference>
<dbReference type="PANTHER" id="PTHR16305:SF28">
    <property type="entry name" value="GUANYLATE CYCLASE DOMAIN-CONTAINING PROTEIN"/>
    <property type="match status" value="1"/>
</dbReference>
<feature type="compositionally biased region" description="Polar residues" evidence="3">
    <location>
        <begin position="301"/>
        <end position="312"/>
    </location>
</feature>
<dbReference type="EMBL" id="AJWJ01000179">
    <property type="protein sequence ID" value="KAF2073845.1"/>
    <property type="molecule type" value="Genomic_DNA"/>
</dbReference>
<dbReference type="GO" id="GO:0004016">
    <property type="term" value="F:adenylate cyclase activity"/>
    <property type="evidence" value="ECO:0007669"/>
    <property type="project" value="TreeGrafter"/>
</dbReference>
<evidence type="ECO:0000313" key="6">
    <source>
        <dbReference type="Proteomes" id="UP000695562"/>
    </source>
</evidence>
<dbReference type="InterPro" id="IPR001054">
    <property type="entry name" value="A/G_cyclase"/>
</dbReference>
<dbReference type="SMART" id="SM00044">
    <property type="entry name" value="CYCc"/>
    <property type="match status" value="1"/>
</dbReference>
<feature type="compositionally biased region" description="Low complexity" evidence="3">
    <location>
        <begin position="553"/>
        <end position="591"/>
    </location>
</feature>
<name>A0A8J4UZ03_9MYCE</name>
<dbReference type="GO" id="GO:0035556">
    <property type="term" value="P:intracellular signal transduction"/>
    <property type="evidence" value="ECO:0007669"/>
    <property type="project" value="InterPro"/>
</dbReference>
<dbReference type="SUPFAM" id="SSF55073">
    <property type="entry name" value="Nucleotide cyclase"/>
    <property type="match status" value="2"/>
</dbReference>
<dbReference type="Pfam" id="PF00211">
    <property type="entry name" value="Guanylate_cyc"/>
    <property type="match status" value="2"/>
</dbReference>
<keyword evidence="1" id="KW-0547">Nucleotide-binding</keyword>
<sequence>METTLNIQSFDDLTRKTIEYGRLMILDLCRIDEAIFSFDLVSELEIVMFSRRMTSRCSELSSHQAKILMKKETFIEEAFGIIDPEQLTEQVKFEIIKSIISSISSIITTIKDYNKFNQKGVSIHDLVSLQNEYSTHRRNMIQSWKDLTVFTVKASWKIPKFISTSSKQNRSNSVSSANSCSPPISPPCSPPISPPLSPSPSIEFLSPPLSPLSPPTSPPIAIPFAPTSYSAPTSPNSQSPMLSPVQNSNMNIGSDPLSSPSSHSSGGGSFSSLFSINRSSSSPKIQTPKKPQKTKNSSSSISTATTPKNGNPTIEINPNLFDLIFQLGISLINLIFHLKNQQRFKNKKIGSVNNNNNNQQLSTTPPLYNTPPSSILVEHIQSPPLSPKPLTPRSPPIGSLYIEQTKNNTLKDLLFHLTTTSDLLSLTISDIPPFSTLLNSIPKLNGTELLSHLENSKILNMFENFSFAHQPKDTTNTTTNSITIGNRSKSSSSKPPLKKTIYQSQQQDAKFQKYDKSSPIKAIFFNSKLNSTKEKYSKEKVGGGEEREDSSSKDSNSSSTSTTISVTAAATTTTTTTTTSTSTLDSSSNNNITSINCNSNNSNIIPQPISDTHINSDTSDTENINVNIMKDLLNTLKDEKGNNTSNNNSNNIDIVNNNNNNNTPTIVITQNENVPNIKIPELELSKLNSSNDKHQQQQQQISPKETTSSAPHNKKLNQIFGVNLENELTVLEKKTKKDKELSSKNKINLLTLSKHLKALKQTDEQQQRNSFNQFWLEGSTHKERQDKLPTDDRQRHQINSLGSYVSNLVIRGLLASATPIVPPHIENYSSCVLFADISGFTALTERLGNHGKEGVELLTKNLNSYFTILIKIVKSFGGDIVKFAGDAVLAHWPTNGEIINRIRIACECAIALRKKLHNFPVPGGFLTLHIGVGCGQISGLYVGGINEKVEFLIAGEALIQATLCEPEADPGEIYVSHATQEKMKPFASFSQKKGKNNYKLESITIPLEKGLQQAMETSDDSLLSMNHRFLQELPLLMDMEGSLKRFVPNAVHNMFNNNYLAELRDITVMFMNLSYGVPDPIKDLNKLQSIVVEVQTIVYKYEGTIRQFIVDDKGCVLIAAWGVPPYSHEDDPSRAVEASMEIVVNLFKLQVISTVGVTTGKCFCGDVGSDERREYAVVGDMVNLAARLMVHSQGGVLCDEETFKTAKKIEFVKLANPIKVKGKSKLINVYKPMKKITSLKSSSPRHMMKNKGIIGRHVQLRQMANMIDNLRMNEPTHVAIIEAEAGLGKSRFISEIKYSFCMGLSIFKGIGIQMNESISFYIWKQILATFIKAEIDNGYQSFTDLGPHVTLLNQILDIKIPQPIEFENNNSRRYSAPQRAEALQMLMLRVIQKAIPTGSIVIIDDAHFMDNASWTLTINACRQLENCLFIIAQRPTKEGIPYGFTQLNSALTKIQLEPLCSKEETYLLVERMLDFQSGEQGAIPDEIVEEIFNRSQGNHFVIEEMVNGLISNGLIDEVNSKFINPKEAIDHVRLSLPRTVTSLITSRVDRLSPIQQLELKIASVIGMPFSVDSLYRILPQDTITKQELSNDLHILERLDFIKSRSLFSAEGNNNNSNNNNNNNNNSNSGTTISTNIDTSTATISLSNNNSNSNNNILYSFNHTRTQEVIYDLMLFSQRRELHQKIAKNLEDTCTPQNSLYISLVHHYHSAQNNIKTIEYSTKAGAFALAENNNKEAIRFFQLALKCMEQESLEDENINSKLPVVSAAAQKKLHRRSSSQTLKEGSQDKNSSASSSSSSPSSSPGGANSNINSIGNNLGGTVNSLSNSLNNNNKDIQTNSLNSNNADGTLSKVPIEVVSITRKLGLALFNLGILSSSQTNLLNALKYLGVEMPPPPSSSGKPKLQRLARAAARQDSLTRFFTSNLDMIEKREAILCLILLSKISFHDCSRALGSWCSYVALQLSVDSWSLQSEAYSIGIRVLGTNGDNTSPLKYYAEVLSRSDETNGYVYGNSHQSWGIYMSGLGRWEEAEAGYQKSTEAAGKMGDKKLMEECGVFLSHSLFIMGQLSSIQPLLQKTLESSRTRGDLQIQYSALTTMATTSFYLGNYSTCFGLIDEAEQVAETLGVKEITVSALANYNILKAQVLLYQKDFPLSYEYCKKVLSLIAKCDANNFTTYEAYVCLPLILIKLLQNMSSATSFSKSKILPEINESIGYLEKFADVFPIGVPRLLLIKAIMIHINGKDKDKEQMESESLFKESKEKASKMTMAFEETIATYYYKIYCGDESMVNSTSIQIQSLPLTPTMNPLKNSNGDITNLIQDSLLLSISSAPTSPSSPQGDYNVEKSPSSPPPKDKDKEKEKDKDKEKDKEKKQEKDHIFKKMLGKIK</sequence>
<feature type="region of interest" description="Disordered" evidence="3">
    <location>
        <begin position="639"/>
        <end position="659"/>
    </location>
</feature>
<feature type="compositionally biased region" description="Low complexity" evidence="3">
    <location>
        <begin position="474"/>
        <end position="499"/>
    </location>
</feature>
<dbReference type="SUPFAM" id="SSF48452">
    <property type="entry name" value="TPR-like"/>
    <property type="match status" value="1"/>
</dbReference>
<dbReference type="CDD" id="cd07302">
    <property type="entry name" value="CHD"/>
    <property type="match status" value="2"/>
</dbReference>
<reference evidence="5" key="1">
    <citation type="submission" date="2020-01" db="EMBL/GenBank/DDBJ databases">
        <title>Development of genomics and gene disruption for Polysphondylium violaceum indicates a role for the polyketide synthase stlB in stalk morphogenesis.</title>
        <authorList>
            <person name="Narita B."/>
            <person name="Kawabe Y."/>
            <person name="Kin K."/>
            <person name="Saito T."/>
            <person name="Gibbs R."/>
            <person name="Kuspa A."/>
            <person name="Muzny D."/>
            <person name="Queller D."/>
            <person name="Richards S."/>
            <person name="Strassman J."/>
            <person name="Sucgang R."/>
            <person name="Worley K."/>
            <person name="Schaap P."/>
        </authorList>
    </citation>
    <scope>NUCLEOTIDE SEQUENCE</scope>
    <source>
        <strain evidence="5">QSvi11</strain>
    </source>
</reference>
<feature type="compositionally biased region" description="Low complexity" evidence="3">
    <location>
        <begin position="167"/>
        <end position="182"/>
    </location>
</feature>
<dbReference type="FunFam" id="3.30.70.1230:FF:000055">
    <property type="entry name" value="Adenylyl cyclase beta"/>
    <property type="match status" value="1"/>
</dbReference>
<dbReference type="PANTHER" id="PTHR16305">
    <property type="entry name" value="TESTICULAR SOLUBLE ADENYLYL CYCLASE"/>
    <property type="match status" value="1"/>
</dbReference>
<gene>
    <name evidence="5" type="ORF">CYY_004841</name>
</gene>
<feature type="region of interest" description="Disordered" evidence="3">
    <location>
        <begin position="1768"/>
        <end position="1846"/>
    </location>
</feature>
<dbReference type="PROSITE" id="PS50125">
    <property type="entry name" value="GUANYLATE_CYCLASE_2"/>
    <property type="match status" value="2"/>
</dbReference>
<organism evidence="5 6">
    <name type="scientific">Polysphondylium violaceum</name>
    <dbReference type="NCBI Taxonomy" id="133409"/>
    <lineage>
        <taxon>Eukaryota</taxon>
        <taxon>Amoebozoa</taxon>
        <taxon>Evosea</taxon>
        <taxon>Eumycetozoa</taxon>
        <taxon>Dictyostelia</taxon>
        <taxon>Dictyosteliales</taxon>
        <taxon>Dictyosteliaceae</taxon>
        <taxon>Polysphondylium</taxon>
    </lineage>
</organism>